<evidence type="ECO:0000313" key="4">
    <source>
        <dbReference type="Proteomes" id="UP000789405"/>
    </source>
</evidence>
<evidence type="ECO:0000259" key="2">
    <source>
        <dbReference type="Pfam" id="PF22942"/>
    </source>
</evidence>
<organism evidence="3 4">
    <name type="scientific">Dentiscutata erythropus</name>
    <dbReference type="NCBI Taxonomy" id="1348616"/>
    <lineage>
        <taxon>Eukaryota</taxon>
        <taxon>Fungi</taxon>
        <taxon>Fungi incertae sedis</taxon>
        <taxon>Mucoromycota</taxon>
        <taxon>Glomeromycotina</taxon>
        <taxon>Glomeromycetes</taxon>
        <taxon>Diversisporales</taxon>
        <taxon>Gigasporaceae</taxon>
        <taxon>Dentiscutata</taxon>
    </lineage>
</organism>
<sequence>MQSNDFIENDAFKVILNDREDWKWPCFDEYRSRNGLERRVRIESINIDPFVVVYPRDGYPYVELSSQKLIKILRDILPSNKILVNNDNQNESVTDLESNIHLKRLIRFLEHEYKKTIKNREKMITNKIVSYDMLWVFYTENLDVWYRCNISGQQVGGVIVSAQDNGISFLIKIKVIEYDGVGYKFCHINREIDYFKGEVSFSDLPVVPSELSTAQDFLKENIIANGKQFFRLASGHHLMNYEGPLLRERYMRIEKVKSDGRVMIDLQSFATMNPEYQMGFAKPPNKCDVKMLKEKNTYIQTNDLHKDSNYFLAPAVVYGFGFSVKEWGLFEVSKFSDVIFDTDALDQVVMPQNKKNMLEGLVSQYGNPIRKTNGDATNPFEKSLDPITNKGNGCIFLCYGPPGTGKTLTAQSVAEHLRMPLWVLTVRELGSTPETLEAELVKVLDIAYTWNAVLLLDEADIYLERRSTIDLTRNTMVGIFLRLLEYYQVNMFFHYPKLGPTERLQIWTNFIERASLPLKASDFVNYELNGREIRNVLHAARLLAKNKGENLSADIVFDVIKIIQEFRQVTDGMDCD</sequence>
<dbReference type="OrthoDB" id="10042665at2759"/>
<comment type="caution">
    <text evidence="3">The sequence shown here is derived from an EMBL/GenBank/DDBJ whole genome shotgun (WGS) entry which is preliminary data.</text>
</comment>
<dbReference type="EMBL" id="CAJVPY010021675">
    <property type="protein sequence ID" value="CAG8780447.1"/>
    <property type="molecule type" value="Genomic_DNA"/>
</dbReference>
<feature type="domain" description="DUF7025" evidence="2">
    <location>
        <begin position="120"/>
        <end position="211"/>
    </location>
</feature>
<dbReference type="PANTHER" id="PTHR46411">
    <property type="entry name" value="FAMILY ATPASE, PUTATIVE-RELATED"/>
    <property type="match status" value="1"/>
</dbReference>
<name>A0A9N9JH60_9GLOM</name>
<dbReference type="SUPFAM" id="SSF52540">
    <property type="entry name" value="P-loop containing nucleoside triphosphate hydrolases"/>
    <property type="match status" value="1"/>
</dbReference>
<dbReference type="InterPro" id="IPR027417">
    <property type="entry name" value="P-loop_NTPase"/>
</dbReference>
<dbReference type="Pfam" id="PF00004">
    <property type="entry name" value="AAA"/>
    <property type="match status" value="1"/>
</dbReference>
<protein>
    <submittedName>
        <fullName evidence="3">7817_t:CDS:1</fullName>
    </submittedName>
</protein>
<dbReference type="GO" id="GO:0016887">
    <property type="term" value="F:ATP hydrolysis activity"/>
    <property type="evidence" value="ECO:0007669"/>
    <property type="project" value="InterPro"/>
</dbReference>
<dbReference type="GO" id="GO:0005524">
    <property type="term" value="F:ATP binding"/>
    <property type="evidence" value="ECO:0007669"/>
    <property type="project" value="InterPro"/>
</dbReference>
<accession>A0A9N9JH60</accession>
<gene>
    <name evidence="3" type="ORF">DERYTH_LOCUS19580</name>
</gene>
<dbReference type="Proteomes" id="UP000789405">
    <property type="component" value="Unassembled WGS sequence"/>
</dbReference>
<feature type="domain" description="ATPase AAA-type core" evidence="1">
    <location>
        <begin position="397"/>
        <end position="489"/>
    </location>
</feature>
<evidence type="ECO:0000313" key="3">
    <source>
        <dbReference type="EMBL" id="CAG8780447.1"/>
    </source>
</evidence>
<dbReference type="InterPro" id="IPR003959">
    <property type="entry name" value="ATPase_AAA_core"/>
</dbReference>
<dbReference type="InterPro" id="IPR054289">
    <property type="entry name" value="DUF7025"/>
</dbReference>
<dbReference type="Gene3D" id="3.40.50.300">
    <property type="entry name" value="P-loop containing nucleotide triphosphate hydrolases"/>
    <property type="match status" value="1"/>
</dbReference>
<keyword evidence="4" id="KW-1185">Reference proteome</keyword>
<dbReference type="AlphaFoldDB" id="A0A9N9JH60"/>
<reference evidence="3" key="1">
    <citation type="submission" date="2021-06" db="EMBL/GenBank/DDBJ databases">
        <authorList>
            <person name="Kallberg Y."/>
            <person name="Tangrot J."/>
            <person name="Rosling A."/>
        </authorList>
    </citation>
    <scope>NUCLEOTIDE SEQUENCE</scope>
    <source>
        <strain evidence="3">MA453B</strain>
    </source>
</reference>
<dbReference type="Pfam" id="PF22942">
    <property type="entry name" value="DUF7025"/>
    <property type="match status" value="1"/>
</dbReference>
<dbReference type="PANTHER" id="PTHR46411:SF3">
    <property type="entry name" value="AAA+ ATPASE DOMAIN-CONTAINING PROTEIN"/>
    <property type="match status" value="1"/>
</dbReference>
<evidence type="ECO:0000259" key="1">
    <source>
        <dbReference type="Pfam" id="PF00004"/>
    </source>
</evidence>
<proteinExistence type="predicted"/>